<dbReference type="AlphaFoldDB" id="A0AA35QET2"/>
<keyword evidence="3" id="KW-0805">Transcription regulation</keyword>
<dbReference type="InterPro" id="IPR050815">
    <property type="entry name" value="TF_fung"/>
</dbReference>
<evidence type="ECO:0008006" key="8">
    <source>
        <dbReference type="Google" id="ProtNLM"/>
    </source>
</evidence>
<evidence type="ECO:0000313" key="7">
    <source>
        <dbReference type="Proteomes" id="UP001160390"/>
    </source>
</evidence>
<evidence type="ECO:0000256" key="5">
    <source>
        <dbReference type="ARBA" id="ARBA00023242"/>
    </source>
</evidence>
<dbReference type="GO" id="GO:0000981">
    <property type="term" value="F:DNA-binding transcription factor activity, RNA polymerase II-specific"/>
    <property type="evidence" value="ECO:0007669"/>
    <property type="project" value="InterPro"/>
</dbReference>
<proteinExistence type="predicted"/>
<keyword evidence="2" id="KW-0479">Metal-binding</keyword>
<evidence type="ECO:0000256" key="4">
    <source>
        <dbReference type="ARBA" id="ARBA00023163"/>
    </source>
</evidence>
<dbReference type="EMBL" id="CABFNP030001353">
    <property type="protein sequence ID" value="CAI6100682.1"/>
    <property type="molecule type" value="Genomic_DNA"/>
</dbReference>
<reference evidence="6" key="1">
    <citation type="submission" date="2023-01" db="EMBL/GenBank/DDBJ databases">
        <authorList>
            <person name="Piombo E."/>
        </authorList>
    </citation>
    <scope>NUCLEOTIDE SEQUENCE</scope>
</reference>
<dbReference type="PANTHER" id="PTHR47338">
    <property type="entry name" value="ZN(II)2CYS6 TRANSCRIPTION FACTOR (EUROFUNG)-RELATED"/>
    <property type="match status" value="1"/>
</dbReference>
<sequence>MDYDQQQALDPSSVLGPDLTGNDQFLEALFHGDDASWADSLLSSQAAGEASVTAPFMNTPTPSFPRHISSKTVSGGPRGPADLSLEAEEFLLELYIQHVQPIYPLLRFSASSSGRYGLSGMSYRLRMSIYAIASRYASSQHQKWPLSPDFFAMRAGHYANATKLSIDELKASILLCLHKIASAVTWDAVADMARITRMAELYYRIIADQDESSRCSRCQYEAEELRTVWWCIYSLDTCFSAIAIISHAMADHTRGNMTLPVTPVPDLTKPPGSQQRKLDHIGDSQLLLTPDLKLWENMAMVFSKSPCRGRTLYIVTCTLMRSVTDLRFSMKQGCGPALKARFQELESDCAATTLSLPAWVFKPVRNLGTGETETEHRDRLEALIVWQGACLLHATLAVQLDGISAMSTESAFQAQWQTVVGRANEVLRIVQNWKPDYFEAIDSKSAYIILLTGIVLTLDAAIHSATTSSGARPSHHMDLLFLFLGQIGRHWLLANQLADVLKKYWSKPPLCQSHKSAFDFLLDIVLNRRIHFSTATLASNGGSLDSMDLLSLSETTTEVEESLQNEMSGQFWSNNDLELAWDPSDAISGEVFSSLDWDSVLT</sequence>
<organism evidence="6 7">
    <name type="scientific">Clonostachys chloroleuca</name>
    <dbReference type="NCBI Taxonomy" id="1926264"/>
    <lineage>
        <taxon>Eukaryota</taxon>
        <taxon>Fungi</taxon>
        <taxon>Dikarya</taxon>
        <taxon>Ascomycota</taxon>
        <taxon>Pezizomycotina</taxon>
        <taxon>Sordariomycetes</taxon>
        <taxon>Hypocreomycetidae</taxon>
        <taxon>Hypocreales</taxon>
        <taxon>Bionectriaceae</taxon>
        <taxon>Clonostachys</taxon>
    </lineage>
</organism>
<keyword evidence="5" id="KW-0539">Nucleus</keyword>
<comment type="caution">
    <text evidence="6">The sequence shown here is derived from an EMBL/GenBank/DDBJ whole genome shotgun (WGS) entry which is preliminary data.</text>
</comment>
<dbReference type="PANTHER" id="PTHR47338:SF5">
    <property type="entry name" value="ZN(II)2CYS6 TRANSCRIPTION FACTOR (EUROFUNG)"/>
    <property type="match status" value="1"/>
</dbReference>
<evidence type="ECO:0000313" key="6">
    <source>
        <dbReference type="EMBL" id="CAI6100682.1"/>
    </source>
</evidence>
<protein>
    <recommendedName>
        <fullName evidence="8">Transcription factor domain-containing protein</fullName>
    </recommendedName>
</protein>
<comment type="subcellular location">
    <subcellularLocation>
        <location evidence="1">Nucleus</location>
    </subcellularLocation>
</comment>
<accession>A0AA35QET2</accession>
<dbReference type="Proteomes" id="UP001160390">
    <property type="component" value="Unassembled WGS sequence"/>
</dbReference>
<keyword evidence="7" id="KW-1185">Reference proteome</keyword>
<evidence type="ECO:0000256" key="3">
    <source>
        <dbReference type="ARBA" id="ARBA00023015"/>
    </source>
</evidence>
<dbReference type="CDD" id="cd12148">
    <property type="entry name" value="fungal_TF_MHR"/>
    <property type="match status" value="1"/>
</dbReference>
<gene>
    <name evidence="6" type="ORF">CCHLO57077_00006709</name>
</gene>
<evidence type="ECO:0000256" key="1">
    <source>
        <dbReference type="ARBA" id="ARBA00004123"/>
    </source>
</evidence>
<keyword evidence="4" id="KW-0804">Transcription</keyword>
<dbReference type="GO" id="GO:0005634">
    <property type="term" value="C:nucleus"/>
    <property type="evidence" value="ECO:0007669"/>
    <property type="project" value="UniProtKB-SubCell"/>
</dbReference>
<dbReference type="GO" id="GO:0046872">
    <property type="term" value="F:metal ion binding"/>
    <property type="evidence" value="ECO:0007669"/>
    <property type="project" value="UniProtKB-KW"/>
</dbReference>
<evidence type="ECO:0000256" key="2">
    <source>
        <dbReference type="ARBA" id="ARBA00022723"/>
    </source>
</evidence>
<name>A0AA35QET2_9HYPO</name>